<comment type="caution">
    <text evidence="1">The sequence shown here is derived from an EMBL/GenBank/DDBJ whole genome shotgun (WGS) entry which is preliminary data.</text>
</comment>
<protein>
    <recommendedName>
        <fullName evidence="3">HNH endonuclease</fullName>
    </recommendedName>
</protein>
<proteinExistence type="predicted"/>
<evidence type="ECO:0000313" key="1">
    <source>
        <dbReference type="EMBL" id="MBK0330122.1"/>
    </source>
</evidence>
<keyword evidence="2" id="KW-1185">Reference proteome</keyword>
<dbReference type="RefSeq" id="WP_200500776.1">
    <property type="nucleotide sequence ID" value="NZ_JAEDAJ010000001.1"/>
</dbReference>
<accession>A0ABS1B646</accession>
<name>A0ABS1B646_9MICO</name>
<reference evidence="1 2" key="1">
    <citation type="submission" date="2020-12" db="EMBL/GenBank/DDBJ databases">
        <title>Brachybacterium sp. MASK1Z-5, whole genome shotgun sequence.</title>
        <authorList>
            <person name="Tuo L."/>
        </authorList>
    </citation>
    <scope>NUCLEOTIDE SEQUENCE [LARGE SCALE GENOMIC DNA]</scope>
    <source>
        <strain evidence="1 2">MASK1Z-5</strain>
    </source>
</reference>
<dbReference type="Proteomes" id="UP000612352">
    <property type="component" value="Unassembled WGS sequence"/>
</dbReference>
<evidence type="ECO:0008006" key="3">
    <source>
        <dbReference type="Google" id="ProtNLM"/>
    </source>
</evidence>
<gene>
    <name evidence="1" type="ORF">I8D64_01725</name>
</gene>
<organism evidence="1 2">
    <name type="scientific">Brachybacterium halotolerans</name>
    <dbReference type="NCBI Taxonomy" id="2795215"/>
    <lineage>
        <taxon>Bacteria</taxon>
        <taxon>Bacillati</taxon>
        <taxon>Actinomycetota</taxon>
        <taxon>Actinomycetes</taxon>
        <taxon>Micrococcales</taxon>
        <taxon>Dermabacteraceae</taxon>
        <taxon>Brachybacterium</taxon>
    </lineage>
</organism>
<sequence length="180" mass="20746">MKPLEEFHRNRKAKDGRRPNCRECAAEYARRRYAEDPAKVRAASRAWRDAHPEQVAATGKAWREQNRDRVEANHWRMEYRRRARRAGHEPAVEMFDRSDVAARWGDQCFHCGGPWEHLDHFPVAVQDGGHHSLENVRPSCEKDNYAGKVGAKIRRELIAERDQIIADTEALIADARALAG</sequence>
<dbReference type="EMBL" id="JAEDAJ010000001">
    <property type="protein sequence ID" value="MBK0330122.1"/>
    <property type="molecule type" value="Genomic_DNA"/>
</dbReference>
<evidence type="ECO:0000313" key="2">
    <source>
        <dbReference type="Proteomes" id="UP000612352"/>
    </source>
</evidence>